<feature type="compositionally biased region" description="Basic residues" evidence="1">
    <location>
        <begin position="1"/>
        <end position="19"/>
    </location>
</feature>
<feature type="non-terminal residue" evidence="2">
    <location>
        <position position="146"/>
    </location>
</feature>
<name>A0A6J4R4D2_9ACTN</name>
<sequence length="146" mass="15666">WRRASPRYTATRRGRRISRSRCSPPGSRGGRWRITSWRRRGSRGRPTWRDPEDAVGGPSARGGSPSRSGRTVPPVVACGSRGARAGSGPGRRGWWRPSPAGGRSGGGGMRIGRRTRSPSGCSSRAGRWRTWHGSGPGSGFSSGSWI</sequence>
<gene>
    <name evidence="2" type="ORF">AVDCRST_MAG02-2431</name>
</gene>
<feature type="compositionally biased region" description="Low complexity" evidence="1">
    <location>
        <begin position="55"/>
        <end position="84"/>
    </location>
</feature>
<accession>A0A6J4R4D2</accession>
<dbReference type="AlphaFoldDB" id="A0A6J4R4D2"/>
<reference evidence="2" key="1">
    <citation type="submission" date="2020-02" db="EMBL/GenBank/DDBJ databases">
        <authorList>
            <person name="Meier V. D."/>
        </authorList>
    </citation>
    <scope>NUCLEOTIDE SEQUENCE</scope>
    <source>
        <strain evidence="2">AVDCRST_MAG02</strain>
    </source>
</reference>
<protein>
    <submittedName>
        <fullName evidence="2">Uncharacterized protein</fullName>
    </submittedName>
</protein>
<dbReference type="EMBL" id="CADCVH010000053">
    <property type="protein sequence ID" value="CAA9456930.1"/>
    <property type="molecule type" value="Genomic_DNA"/>
</dbReference>
<organism evidence="2">
    <name type="scientific">uncultured Rubrobacteraceae bacterium</name>
    <dbReference type="NCBI Taxonomy" id="349277"/>
    <lineage>
        <taxon>Bacteria</taxon>
        <taxon>Bacillati</taxon>
        <taxon>Actinomycetota</taxon>
        <taxon>Rubrobacteria</taxon>
        <taxon>Rubrobacterales</taxon>
        <taxon>Rubrobacteraceae</taxon>
        <taxon>environmental samples</taxon>
    </lineage>
</organism>
<feature type="region of interest" description="Disordered" evidence="1">
    <location>
        <begin position="1"/>
        <end position="146"/>
    </location>
</feature>
<feature type="non-terminal residue" evidence="2">
    <location>
        <position position="1"/>
    </location>
</feature>
<evidence type="ECO:0000313" key="2">
    <source>
        <dbReference type="EMBL" id="CAA9456930.1"/>
    </source>
</evidence>
<proteinExistence type="predicted"/>
<evidence type="ECO:0000256" key="1">
    <source>
        <dbReference type="SAM" id="MobiDB-lite"/>
    </source>
</evidence>